<feature type="non-terminal residue" evidence="1">
    <location>
        <position position="1"/>
    </location>
</feature>
<sequence>SSARVVRCLVKSYNERNPRLVLLRHAPKEKGCANRSKPSSRVMCQT</sequence>
<proteinExistence type="predicted"/>
<name>A0A816LM13_BRANA</name>
<reference evidence="1" key="1">
    <citation type="submission" date="2021-01" db="EMBL/GenBank/DDBJ databases">
        <authorList>
            <consortium name="Genoscope - CEA"/>
            <person name="William W."/>
        </authorList>
    </citation>
    <scope>NUCLEOTIDE SEQUENCE</scope>
</reference>
<protein>
    <submittedName>
        <fullName evidence="1">(rape) hypothetical protein</fullName>
    </submittedName>
</protein>
<dbReference type="EMBL" id="HG994369">
    <property type="protein sequence ID" value="CAF1934650.1"/>
    <property type="molecule type" value="Genomic_DNA"/>
</dbReference>
<dbReference type="AlphaFoldDB" id="A0A816LM13"/>
<dbReference type="Proteomes" id="UP001295469">
    <property type="component" value="Chromosome C05"/>
</dbReference>
<accession>A0A816LM13</accession>
<organism evidence="1">
    <name type="scientific">Brassica napus</name>
    <name type="common">Rape</name>
    <dbReference type="NCBI Taxonomy" id="3708"/>
    <lineage>
        <taxon>Eukaryota</taxon>
        <taxon>Viridiplantae</taxon>
        <taxon>Streptophyta</taxon>
        <taxon>Embryophyta</taxon>
        <taxon>Tracheophyta</taxon>
        <taxon>Spermatophyta</taxon>
        <taxon>Magnoliopsida</taxon>
        <taxon>eudicotyledons</taxon>
        <taxon>Gunneridae</taxon>
        <taxon>Pentapetalae</taxon>
        <taxon>rosids</taxon>
        <taxon>malvids</taxon>
        <taxon>Brassicales</taxon>
        <taxon>Brassicaceae</taxon>
        <taxon>Brassiceae</taxon>
        <taxon>Brassica</taxon>
    </lineage>
</organism>
<gene>
    <name evidence="1" type="ORF">DARMORV10_C05P52630.1</name>
</gene>
<evidence type="ECO:0000313" key="1">
    <source>
        <dbReference type="EMBL" id="CAF1934650.1"/>
    </source>
</evidence>